<accession>A0ACB9RWV7</accession>
<proteinExistence type="predicted"/>
<name>A0ACB9RWV7_9MYRT</name>
<dbReference type="EMBL" id="CM042882">
    <property type="protein sequence ID" value="KAI4383399.1"/>
    <property type="molecule type" value="Genomic_DNA"/>
</dbReference>
<sequence>MEVVPAEVGGEKVKGAAGSGGSGSVTSGGTRSSSAATCVSKRRKVDVHSRNGGDHVNASADSACVVQEGKLEVVAVEVNSTAAEENFGAPVVIEEDGERCLSGDVEDPGTASCCSSNEANGLGDLEAKDGGLVETAIRTSRRRERTHDEENNAAKPPAMTVNPHRRQLPERTPSQAEIEDFFSAVEKKSALKFKEKYNFDFEKEEPLGGRYEWTPLTSVAAAAAVAAKEKGIMEV</sequence>
<evidence type="ECO:0000313" key="1">
    <source>
        <dbReference type="EMBL" id="KAI4383399.1"/>
    </source>
</evidence>
<dbReference type="Proteomes" id="UP001057402">
    <property type="component" value="Chromosome 3"/>
</dbReference>
<organism evidence="1 2">
    <name type="scientific">Melastoma candidum</name>
    <dbReference type="NCBI Taxonomy" id="119954"/>
    <lineage>
        <taxon>Eukaryota</taxon>
        <taxon>Viridiplantae</taxon>
        <taxon>Streptophyta</taxon>
        <taxon>Embryophyta</taxon>
        <taxon>Tracheophyta</taxon>
        <taxon>Spermatophyta</taxon>
        <taxon>Magnoliopsida</taxon>
        <taxon>eudicotyledons</taxon>
        <taxon>Gunneridae</taxon>
        <taxon>Pentapetalae</taxon>
        <taxon>rosids</taxon>
        <taxon>malvids</taxon>
        <taxon>Myrtales</taxon>
        <taxon>Melastomataceae</taxon>
        <taxon>Melastomatoideae</taxon>
        <taxon>Melastomateae</taxon>
        <taxon>Melastoma</taxon>
    </lineage>
</organism>
<gene>
    <name evidence="1" type="ORF">MLD38_009241</name>
</gene>
<comment type="caution">
    <text evidence="1">The sequence shown here is derived from an EMBL/GenBank/DDBJ whole genome shotgun (WGS) entry which is preliminary data.</text>
</comment>
<reference evidence="2" key="1">
    <citation type="journal article" date="2023" name="Front. Plant Sci.">
        <title>Chromosomal-level genome assembly of Melastoma candidum provides insights into trichome evolution.</title>
        <authorList>
            <person name="Zhong Y."/>
            <person name="Wu W."/>
            <person name="Sun C."/>
            <person name="Zou P."/>
            <person name="Liu Y."/>
            <person name="Dai S."/>
            <person name="Zhou R."/>
        </authorList>
    </citation>
    <scope>NUCLEOTIDE SEQUENCE [LARGE SCALE GENOMIC DNA]</scope>
</reference>
<evidence type="ECO:0000313" key="2">
    <source>
        <dbReference type="Proteomes" id="UP001057402"/>
    </source>
</evidence>
<protein>
    <submittedName>
        <fullName evidence="1">Uncharacterized protein</fullName>
    </submittedName>
</protein>
<keyword evidence="2" id="KW-1185">Reference proteome</keyword>